<dbReference type="Gene3D" id="1.10.12.10">
    <property type="entry name" value="Lyase 2-enoyl-coa Hydratase, Chain A, domain 2"/>
    <property type="match status" value="1"/>
</dbReference>
<dbReference type="RefSeq" id="WP_024004260.1">
    <property type="nucleotide sequence ID" value="NZ_KI650979.1"/>
</dbReference>
<accession>V8QTZ9</accession>
<dbReference type="InterPro" id="IPR029045">
    <property type="entry name" value="ClpP/crotonase-like_dom_sf"/>
</dbReference>
<organism evidence="2 3">
    <name type="scientific">Advenella kashmirensis W13003</name>
    <dbReference type="NCBI Taxonomy" id="1424334"/>
    <lineage>
        <taxon>Bacteria</taxon>
        <taxon>Pseudomonadati</taxon>
        <taxon>Pseudomonadota</taxon>
        <taxon>Betaproteobacteria</taxon>
        <taxon>Burkholderiales</taxon>
        <taxon>Alcaligenaceae</taxon>
    </lineage>
</organism>
<dbReference type="GO" id="GO:0003824">
    <property type="term" value="F:catalytic activity"/>
    <property type="evidence" value="ECO:0007669"/>
    <property type="project" value="UniProtKB-ARBA"/>
</dbReference>
<dbReference type="Gene3D" id="3.90.226.10">
    <property type="entry name" value="2-enoyl-CoA Hydratase, Chain A, domain 1"/>
    <property type="match status" value="1"/>
</dbReference>
<dbReference type="EMBL" id="AYXT01000009">
    <property type="protein sequence ID" value="ETF02484.1"/>
    <property type="molecule type" value="Genomic_DNA"/>
</dbReference>
<dbReference type="PATRIC" id="fig|1424334.3.peg.1269"/>
<protein>
    <submittedName>
        <fullName evidence="2">Enoyl-CoA hydratase</fullName>
    </submittedName>
</protein>
<dbReference type="Pfam" id="PF00378">
    <property type="entry name" value="ECH_1"/>
    <property type="match status" value="1"/>
</dbReference>
<dbReference type="eggNOG" id="COG1024">
    <property type="taxonomic scope" value="Bacteria"/>
</dbReference>
<sequence>MADIEWTQDGPIARIKINRPDRKNALGGDMRLQLADYFDQANADKSVRAVMLEGEGACFCAGADVSGMGHLSIVDSRSRLQAHTHAMIKKLYSIEKPVIAVVRGPAVGMGLSMVLACDLTIASENARFSCIFARRGLAPDTGAAFLLSRVIGHAKAKELIFTTRFFSADEARALEIINEVVPDEMLEQHALEYAVRLAKQPTFALGMAKKMLQFSLSPSFDQFLEYEAMIQPLIHCTSDYQEGIDSFREKREANFTGQ</sequence>
<evidence type="ECO:0000313" key="2">
    <source>
        <dbReference type="EMBL" id="ETF02484.1"/>
    </source>
</evidence>
<dbReference type="CDD" id="cd06558">
    <property type="entry name" value="crotonase-like"/>
    <property type="match status" value="1"/>
</dbReference>
<dbReference type="PANTHER" id="PTHR43459:SF1">
    <property type="entry name" value="EG:BACN32G11.4 PROTEIN"/>
    <property type="match status" value="1"/>
</dbReference>
<dbReference type="OrthoDB" id="5291143at2"/>
<dbReference type="SUPFAM" id="SSF52096">
    <property type="entry name" value="ClpP/crotonase"/>
    <property type="match status" value="1"/>
</dbReference>
<dbReference type="InterPro" id="IPR014748">
    <property type="entry name" value="Enoyl-CoA_hydra_C"/>
</dbReference>
<proteinExistence type="inferred from homology"/>
<dbReference type="InterPro" id="IPR001753">
    <property type="entry name" value="Enoyl-CoA_hydra/iso"/>
</dbReference>
<dbReference type="PANTHER" id="PTHR43459">
    <property type="entry name" value="ENOYL-COA HYDRATASE"/>
    <property type="match status" value="1"/>
</dbReference>
<evidence type="ECO:0000256" key="1">
    <source>
        <dbReference type="ARBA" id="ARBA00005254"/>
    </source>
</evidence>
<keyword evidence="3" id="KW-1185">Reference proteome</keyword>
<comment type="similarity">
    <text evidence="1">Belongs to the enoyl-CoA hydratase/isomerase family.</text>
</comment>
<dbReference type="Proteomes" id="UP000018733">
    <property type="component" value="Unassembled WGS sequence"/>
</dbReference>
<dbReference type="HOGENOM" id="CLU_009834_7_2_4"/>
<reference evidence="2 3" key="1">
    <citation type="journal article" date="2014" name="Genome Announc.">
        <title>Draft Genome Sequence of Advenella kashmirensis Strain W13003, a Polycyclic Aromatic Hydrocarbon-Degrading Bacterium.</title>
        <authorList>
            <person name="Wang X."/>
            <person name="Jin D."/>
            <person name="Zhou L."/>
            <person name="Wu L."/>
            <person name="An W."/>
            <person name="Zhao L."/>
        </authorList>
    </citation>
    <scope>NUCLEOTIDE SEQUENCE [LARGE SCALE GENOMIC DNA]</scope>
    <source>
        <strain evidence="2 3">W13003</strain>
    </source>
</reference>
<evidence type="ECO:0000313" key="3">
    <source>
        <dbReference type="Proteomes" id="UP000018733"/>
    </source>
</evidence>
<comment type="caution">
    <text evidence="2">The sequence shown here is derived from an EMBL/GenBank/DDBJ whole genome shotgun (WGS) entry which is preliminary data.</text>
</comment>
<dbReference type="AlphaFoldDB" id="V8QTZ9"/>
<name>V8QTZ9_9BURK</name>
<dbReference type="STRING" id="1424334.W822_06370"/>
<gene>
    <name evidence="2" type="ORF">W822_06370</name>
</gene>